<comment type="caution">
    <text evidence="1">The sequence shown here is derived from an EMBL/GenBank/DDBJ whole genome shotgun (WGS) entry which is preliminary data.</text>
</comment>
<dbReference type="AlphaFoldDB" id="A0A0V1HR30"/>
<evidence type="ECO:0000313" key="1">
    <source>
        <dbReference type="EMBL" id="KRZ13053.1"/>
    </source>
</evidence>
<organism evidence="1 2">
    <name type="scientific">Trichinella zimbabwensis</name>
    <dbReference type="NCBI Taxonomy" id="268475"/>
    <lineage>
        <taxon>Eukaryota</taxon>
        <taxon>Metazoa</taxon>
        <taxon>Ecdysozoa</taxon>
        <taxon>Nematoda</taxon>
        <taxon>Enoplea</taxon>
        <taxon>Dorylaimia</taxon>
        <taxon>Trichinellida</taxon>
        <taxon>Trichinellidae</taxon>
        <taxon>Trichinella</taxon>
    </lineage>
</organism>
<name>A0A0V1HR30_9BILA</name>
<keyword evidence="2" id="KW-1185">Reference proteome</keyword>
<proteinExistence type="predicted"/>
<dbReference type="Proteomes" id="UP000055024">
    <property type="component" value="Unassembled WGS sequence"/>
</dbReference>
<protein>
    <submittedName>
        <fullName evidence="1">Uncharacterized protein</fullName>
    </submittedName>
</protein>
<sequence>MANSKSSLPNKAEGILPDCLVNKKRFVKMKKKANGGKFTLADLIEELKSPPNEQTVSAPKPFDNAKNVEFSQKVTKDLQELNLKLCELLKKREESSNEDLI</sequence>
<dbReference type="EMBL" id="JYDP01000035">
    <property type="protein sequence ID" value="KRZ13053.1"/>
    <property type="molecule type" value="Genomic_DNA"/>
</dbReference>
<reference evidence="1 2" key="1">
    <citation type="submission" date="2015-01" db="EMBL/GenBank/DDBJ databases">
        <title>Evolution of Trichinella species and genotypes.</title>
        <authorList>
            <person name="Korhonen P.K."/>
            <person name="Edoardo P."/>
            <person name="Giuseppe L.R."/>
            <person name="Gasser R.B."/>
        </authorList>
    </citation>
    <scope>NUCLEOTIDE SEQUENCE [LARGE SCALE GENOMIC DNA]</scope>
    <source>
        <strain evidence="1">ISS1029</strain>
    </source>
</reference>
<dbReference type="OrthoDB" id="10426406at2759"/>
<accession>A0A0V1HR30</accession>
<evidence type="ECO:0000313" key="2">
    <source>
        <dbReference type="Proteomes" id="UP000055024"/>
    </source>
</evidence>
<gene>
    <name evidence="1" type="ORF">T11_9324</name>
</gene>